<feature type="transmembrane region" description="Helical" evidence="1">
    <location>
        <begin position="247"/>
        <end position="266"/>
    </location>
</feature>
<feature type="transmembrane region" description="Helical" evidence="1">
    <location>
        <begin position="399"/>
        <end position="420"/>
    </location>
</feature>
<dbReference type="STRING" id="694327.DFW101_2115"/>
<evidence type="ECO:0000313" key="2">
    <source>
        <dbReference type="EMBL" id="EHJ48121.1"/>
    </source>
</evidence>
<feature type="transmembrane region" description="Helical" evidence="1">
    <location>
        <begin position="63"/>
        <end position="83"/>
    </location>
</feature>
<protein>
    <recommendedName>
        <fullName evidence="4">Glycosyltransferase RgtA/B/C/D-like domain-containing protein</fullName>
    </recommendedName>
</protein>
<accession>G7Q8A7</accession>
<keyword evidence="1" id="KW-0472">Membrane</keyword>
<evidence type="ECO:0000313" key="3">
    <source>
        <dbReference type="Proteomes" id="UP000004662"/>
    </source>
</evidence>
<feature type="transmembrane region" description="Helical" evidence="1">
    <location>
        <begin position="499"/>
        <end position="520"/>
    </location>
</feature>
<feature type="transmembrane region" description="Helical" evidence="1">
    <location>
        <begin position="324"/>
        <end position="345"/>
    </location>
</feature>
<dbReference type="AlphaFoldDB" id="G7Q8A7"/>
<evidence type="ECO:0008006" key="4">
    <source>
        <dbReference type="Google" id="ProtNLM"/>
    </source>
</evidence>
<dbReference type="OrthoDB" id="5441239at2"/>
<dbReference type="RefSeq" id="WP_009181503.1">
    <property type="nucleotide sequence ID" value="NZ_CM001368.1"/>
</dbReference>
<name>G7Q8A7_9BACT</name>
<dbReference type="eggNOG" id="ENOG50317R5">
    <property type="taxonomic scope" value="Bacteria"/>
</dbReference>
<sequence>MFQAAAAILLNCAVFAGVGLGPLAVLVPGAGLSTLLALAPAAGYALASVTLTCWLLREGTVASAMFPLTAGLLALSLACLVAVRRRLAARLATANRRRLLPGLAGLALCLGLLTAPLAAGNGGWAVFRGNASDSLIYTFLAKYFDEHPRAWAFAHTAAEVEAADPMLGPPRSMLSIRWTSGAMLAYCARLAGQGPLEFQYTFTLTSFVLLYAALLPFLAAMGLGPLFAALSALALATGFYGQFVLDIRAFSQINVLPLTVLLAYAVSLPAPRGPGPTASRLGLLGLSFLACFVNYTEIFPMIAGAVAAFVLAKAMTGRLTRREVLVQAGGFACGMAATWPVRFLFEHMLAQIHFTETAPELWAEAYFQWLFHNVPAGIFGLPLAENGFSGLPGLSFLNLPPVLVTVFALSMAVLFVLGALRAATDRDHDAPLAALAFAAASLAAFALFTFKNAPWVAGKGLSYFYPFLLALPLYAALARQPLGARAGRVRLPARWADRLAQAGTVVAVAFLGWQLAFAGLRPAYAARDRDYPRYVRNHGRYRVIDCDTTALRAALAGAPAAPVAVCSADPWKWAFLGLTLDAERPVRLPSQMLDGPADDRVFLALDRPAGGVPPELAPYVAAGNATFVLYHLPRGLLASLAGTLACATNPY</sequence>
<dbReference type="EMBL" id="CM001368">
    <property type="protein sequence ID" value="EHJ48121.1"/>
    <property type="molecule type" value="Genomic_DNA"/>
</dbReference>
<feature type="transmembrane region" description="Helical" evidence="1">
    <location>
        <begin position="432"/>
        <end position="450"/>
    </location>
</feature>
<feature type="transmembrane region" description="Helical" evidence="1">
    <location>
        <begin position="34"/>
        <end position="57"/>
    </location>
</feature>
<feature type="transmembrane region" description="Helical" evidence="1">
    <location>
        <begin position="6"/>
        <end position="27"/>
    </location>
</feature>
<evidence type="ECO:0000256" key="1">
    <source>
        <dbReference type="SAM" id="Phobius"/>
    </source>
</evidence>
<dbReference type="Proteomes" id="UP000004662">
    <property type="component" value="Chromosome"/>
</dbReference>
<gene>
    <name evidence="2" type="ORF">DFW101_2115</name>
</gene>
<feature type="transmembrane region" description="Helical" evidence="1">
    <location>
        <begin position="208"/>
        <end position="235"/>
    </location>
</feature>
<keyword evidence="1" id="KW-1133">Transmembrane helix</keyword>
<organism evidence="2 3">
    <name type="scientific">Solidesulfovibrio carbinoliphilus subsp. oakridgensis</name>
    <dbReference type="NCBI Taxonomy" id="694327"/>
    <lineage>
        <taxon>Bacteria</taxon>
        <taxon>Pseudomonadati</taxon>
        <taxon>Thermodesulfobacteriota</taxon>
        <taxon>Desulfovibrionia</taxon>
        <taxon>Desulfovibrionales</taxon>
        <taxon>Desulfovibrionaceae</taxon>
        <taxon>Solidesulfovibrio</taxon>
    </lineage>
</organism>
<feature type="transmembrane region" description="Helical" evidence="1">
    <location>
        <begin position="103"/>
        <end position="127"/>
    </location>
</feature>
<keyword evidence="1" id="KW-0812">Transmembrane</keyword>
<reference evidence="3" key="1">
    <citation type="journal article" date="2015" name="Genome Announc.">
        <title>High-Quality Draft Genome Sequence of Desulfovibrio carbinoliphilus FW-101-2B, an Organic Acid-Oxidizing Sulfate-Reducing Bacterium Isolated from Uranium(VI)-Contaminated Groundwater.</title>
        <authorList>
            <person name="Ramsay B.D."/>
            <person name="Hwang C."/>
            <person name="Woo H.L."/>
            <person name="Carroll S.L."/>
            <person name="Lucas S."/>
            <person name="Han J."/>
            <person name="Lapidus A.L."/>
            <person name="Cheng J.F."/>
            <person name="Goodwin L.A."/>
            <person name="Pitluck S."/>
            <person name="Peters L."/>
            <person name="Chertkov O."/>
            <person name="Held B."/>
            <person name="Detter J.C."/>
            <person name="Han C.S."/>
            <person name="Tapia R."/>
            <person name="Land M.L."/>
            <person name="Hauser L.J."/>
            <person name="Kyrpides N.C."/>
            <person name="Ivanova N.N."/>
            <person name="Mikhailova N."/>
            <person name="Pagani I."/>
            <person name="Woyke T."/>
            <person name="Arkin A.P."/>
            <person name="Dehal P."/>
            <person name="Chivian D."/>
            <person name="Criddle C.S."/>
            <person name="Wu W."/>
            <person name="Chakraborty R."/>
            <person name="Hazen T.C."/>
            <person name="Fields M.W."/>
        </authorList>
    </citation>
    <scope>NUCLEOTIDE SEQUENCE [LARGE SCALE GENOMIC DNA]</scope>
    <source>
        <strain evidence="3">FW-101-2B</strain>
    </source>
</reference>
<dbReference type="HOGENOM" id="CLU_424976_0_0_7"/>
<proteinExistence type="predicted"/>
<keyword evidence="3" id="KW-1185">Reference proteome</keyword>
<feature type="transmembrane region" description="Helical" evidence="1">
    <location>
        <begin position="462"/>
        <end position="478"/>
    </location>
</feature>
<feature type="transmembrane region" description="Helical" evidence="1">
    <location>
        <begin position="286"/>
        <end position="312"/>
    </location>
</feature>